<dbReference type="GO" id="GO:0016740">
    <property type="term" value="F:transferase activity"/>
    <property type="evidence" value="ECO:0007669"/>
    <property type="project" value="UniProtKB-KW"/>
</dbReference>
<protein>
    <submittedName>
        <fullName evidence="2">Glycosyl transferase family 2</fullName>
    </submittedName>
</protein>
<dbReference type="Proteomes" id="UP000189735">
    <property type="component" value="Unassembled WGS sequence"/>
</dbReference>
<keyword evidence="2" id="KW-0808">Transferase</keyword>
<feature type="domain" description="Glycosyltransferase 2-like" evidence="1">
    <location>
        <begin position="5"/>
        <end position="109"/>
    </location>
</feature>
<dbReference type="PANTHER" id="PTHR43685">
    <property type="entry name" value="GLYCOSYLTRANSFERASE"/>
    <property type="match status" value="1"/>
</dbReference>
<proteinExistence type="predicted"/>
<dbReference type="CDD" id="cd00761">
    <property type="entry name" value="Glyco_tranf_GTA_type"/>
    <property type="match status" value="1"/>
</dbReference>
<organism evidence="2 3">
    <name type="scientific">Agreia bicolorata</name>
    <dbReference type="NCBI Taxonomy" id="110935"/>
    <lineage>
        <taxon>Bacteria</taxon>
        <taxon>Bacillati</taxon>
        <taxon>Actinomycetota</taxon>
        <taxon>Actinomycetes</taxon>
        <taxon>Micrococcales</taxon>
        <taxon>Microbacteriaceae</taxon>
        <taxon>Agreia</taxon>
    </lineage>
</organism>
<dbReference type="InterPro" id="IPR029044">
    <property type="entry name" value="Nucleotide-diphossugar_trans"/>
</dbReference>
<dbReference type="InterPro" id="IPR001173">
    <property type="entry name" value="Glyco_trans_2-like"/>
</dbReference>
<evidence type="ECO:0000313" key="2">
    <source>
        <dbReference type="EMBL" id="SKA82201.1"/>
    </source>
</evidence>
<evidence type="ECO:0000259" key="1">
    <source>
        <dbReference type="Pfam" id="PF00535"/>
    </source>
</evidence>
<gene>
    <name evidence="2" type="ORF">SAMN06295879_0451</name>
</gene>
<dbReference type="AlphaFoldDB" id="A0A1T4X014"/>
<dbReference type="SUPFAM" id="SSF53448">
    <property type="entry name" value="Nucleotide-diphospho-sugar transferases"/>
    <property type="match status" value="1"/>
</dbReference>
<dbReference type="EMBL" id="FUYG01000001">
    <property type="protein sequence ID" value="SKA82201.1"/>
    <property type="molecule type" value="Genomic_DNA"/>
</dbReference>
<sequence length="289" mass="31084">MHKFSVVIPAYNSAHDIEAAIASAWASHAEAVIVVDDGSSDSTAVKAGGLGCRVIVQENSGAAAARRVGLQEVATRYVVLLDADDRLVPRGVNDALKVLSSNENMVAVVGDTQGVSADGSTTLMRVWEEGVDVKSLLRRAISPGPPGAFVWITSSLRAALSDEGIKPLRPRYAEDYETIIRGAIRGEIGSVPVVTCLYAVEGGKSALAPMASNSSAEDIRRYYSALLNEPIRFRNRGELQSMAFLRQAYGTRGASGKAWLYLQAFSRSPLLAPRLFVARRQRRKNGSNH</sequence>
<accession>A0A1T4X014</accession>
<dbReference type="Gene3D" id="3.90.550.10">
    <property type="entry name" value="Spore Coat Polysaccharide Biosynthesis Protein SpsA, Chain A"/>
    <property type="match status" value="1"/>
</dbReference>
<dbReference type="RefSeq" id="WP_078713202.1">
    <property type="nucleotide sequence ID" value="NZ_FUYG01000001.1"/>
</dbReference>
<evidence type="ECO:0000313" key="3">
    <source>
        <dbReference type="Proteomes" id="UP000189735"/>
    </source>
</evidence>
<dbReference type="Pfam" id="PF00535">
    <property type="entry name" value="Glycos_transf_2"/>
    <property type="match status" value="1"/>
</dbReference>
<dbReference type="PANTHER" id="PTHR43685:SF2">
    <property type="entry name" value="GLYCOSYLTRANSFERASE 2-LIKE DOMAIN-CONTAINING PROTEIN"/>
    <property type="match status" value="1"/>
</dbReference>
<reference evidence="3" key="1">
    <citation type="submission" date="2017-02" db="EMBL/GenBank/DDBJ databases">
        <authorList>
            <person name="Varghese N."/>
            <person name="Submissions S."/>
        </authorList>
    </citation>
    <scope>NUCLEOTIDE SEQUENCE [LARGE SCALE GENOMIC DNA]</scope>
    <source>
        <strain evidence="3">VKM Ac-2052</strain>
    </source>
</reference>
<name>A0A1T4X014_9MICO</name>
<dbReference type="InterPro" id="IPR050834">
    <property type="entry name" value="Glycosyltransf_2"/>
</dbReference>
<dbReference type="GO" id="GO:0044010">
    <property type="term" value="P:single-species biofilm formation"/>
    <property type="evidence" value="ECO:0007669"/>
    <property type="project" value="TreeGrafter"/>
</dbReference>